<dbReference type="EMBL" id="BKCJ010002711">
    <property type="protein sequence ID" value="GEU50415.1"/>
    <property type="molecule type" value="Genomic_DNA"/>
</dbReference>
<accession>A0A6L2KQX3</accession>
<name>A0A6L2KQX3_TANCI</name>
<proteinExistence type="predicted"/>
<organism evidence="2">
    <name type="scientific">Tanacetum cinerariifolium</name>
    <name type="common">Dalmatian daisy</name>
    <name type="synonym">Chrysanthemum cinerariifolium</name>
    <dbReference type="NCBI Taxonomy" id="118510"/>
    <lineage>
        <taxon>Eukaryota</taxon>
        <taxon>Viridiplantae</taxon>
        <taxon>Streptophyta</taxon>
        <taxon>Embryophyta</taxon>
        <taxon>Tracheophyta</taxon>
        <taxon>Spermatophyta</taxon>
        <taxon>Magnoliopsida</taxon>
        <taxon>eudicotyledons</taxon>
        <taxon>Gunneridae</taxon>
        <taxon>Pentapetalae</taxon>
        <taxon>asterids</taxon>
        <taxon>campanulids</taxon>
        <taxon>Asterales</taxon>
        <taxon>Asteraceae</taxon>
        <taxon>Asteroideae</taxon>
        <taxon>Anthemideae</taxon>
        <taxon>Anthemidinae</taxon>
        <taxon>Tanacetum</taxon>
    </lineage>
</organism>
<sequence length="227" mass="24699">MSSSTVTYMSVYFDFEPWRFQWVSDDEPEAPEEAPQPLDHAPLSPDYVHVLSTHHHYVPGPNYPEYVTSSDDEVPIEDQPLPADALPNALSPAYGDEEKHLASADSTTLPVVKPVPSAEDTEAFETNESAPTPPTSPQTRVPFSQMRLRRAQKIVRLSPPMAASTEALIAEYAVAPTPPLPPPSPLTPLLSPLLHIPSPPLPLPSPPTHTSPTHVEAPLGYKAAMIQ</sequence>
<evidence type="ECO:0000256" key="1">
    <source>
        <dbReference type="SAM" id="MobiDB-lite"/>
    </source>
</evidence>
<evidence type="ECO:0000313" key="2">
    <source>
        <dbReference type="EMBL" id="GEU50415.1"/>
    </source>
</evidence>
<gene>
    <name evidence="2" type="ORF">Tci_022393</name>
</gene>
<feature type="region of interest" description="Disordered" evidence="1">
    <location>
        <begin position="69"/>
        <end position="92"/>
    </location>
</feature>
<comment type="caution">
    <text evidence="2">The sequence shown here is derived from an EMBL/GenBank/DDBJ whole genome shotgun (WGS) entry which is preliminary data.</text>
</comment>
<feature type="region of interest" description="Disordered" evidence="1">
    <location>
        <begin position="118"/>
        <end position="140"/>
    </location>
</feature>
<reference evidence="2" key="1">
    <citation type="journal article" date="2019" name="Sci. Rep.">
        <title>Draft genome of Tanacetum cinerariifolium, the natural source of mosquito coil.</title>
        <authorList>
            <person name="Yamashiro T."/>
            <person name="Shiraishi A."/>
            <person name="Satake H."/>
            <person name="Nakayama K."/>
        </authorList>
    </citation>
    <scope>NUCLEOTIDE SEQUENCE</scope>
</reference>
<protein>
    <submittedName>
        <fullName evidence="2">Uncharacterized protein</fullName>
    </submittedName>
</protein>
<dbReference type="AlphaFoldDB" id="A0A6L2KQX3"/>